<dbReference type="EMBL" id="CM004388">
    <property type="protein sequence ID" value="OAY58205.1"/>
    <property type="molecule type" value="Genomic_DNA"/>
</dbReference>
<evidence type="ECO:0000313" key="1">
    <source>
        <dbReference type="EMBL" id="OAY58205.1"/>
    </source>
</evidence>
<proteinExistence type="predicted"/>
<name>A0A2C9WEN0_MANES</name>
<reference evidence="1" key="1">
    <citation type="submission" date="2016-02" db="EMBL/GenBank/DDBJ databases">
        <title>WGS assembly of Manihot esculenta.</title>
        <authorList>
            <person name="Bredeson J.V."/>
            <person name="Prochnik S.E."/>
            <person name="Lyons J.B."/>
            <person name="Schmutz J."/>
            <person name="Grimwood J."/>
            <person name="Vrebalov J."/>
            <person name="Bart R.S."/>
            <person name="Amuge T."/>
            <person name="Ferguson M.E."/>
            <person name="Green R."/>
            <person name="Putnam N."/>
            <person name="Stites J."/>
            <person name="Rounsley S."/>
            <person name="Rokhsar D.S."/>
        </authorList>
    </citation>
    <scope>NUCLEOTIDE SEQUENCE [LARGE SCALE GENOMIC DNA]</scope>
    <source>
        <tissue evidence="1">Leaf</tissue>
    </source>
</reference>
<sequence length="82" mass="9165">MLLQSYPTNMSHFTHQCCSNLICDLPKHSIIPFPEVCSSTNKYSKAFSSKLSKSTYPVCGFTLYGKLSKKIKEADTFFTSGV</sequence>
<accession>A0A2C9WEN0</accession>
<dbReference type="AlphaFoldDB" id="A0A2C9WEN0"/>
<organism evidence="1">
    <name type="scientific">Manihot esculenta</name>
    <name type="common">Cassava</name>
    <name type="synonym">Jatropha manihot</name>
    <dbReference type="NCBI Taxonomy" id="3983"/>
    <lineage>
        <taxon>Eukaryota</taxon>
        <taxon>Viridiplantae</taxon>
        <taxon>Streptophyta</taxon>
        <taxon>Embryophyta</taxon>
        <taxon>Tracheophyta</taxon>
        <taxon>Spermatophyta</taxon>
        <taxon>Magnoliopsida</taxon>
        <taxon>eudicotyledons</taxon>
        <taxon>Gunneridae</taxon>
        <taxon>Pentapetalae</taxon>
        <taxon>rosids</taxon>
        <taxon>fabids</taxon>
        <taxon>Malpighiales</taxon>
        <taxon>Euphorbiaceae</taxon>
        <taxon>Crotonoideae</taxon>
        <taxon>Manihoteae</taxon>
        <taxon>Manihot</taxon>
    </lineage>
</organism>
<gene>
    <name evidence="1" type="ORF">MANES_02G158000</name>
</gene>
<protein>
    <submittedName>
        <fullName evidence="1">Uncharacterized protein</fullName>
    </submittedName>
</protein>